<name>A0A9P9R9M2_FUSRE</name>
<reference evidence="2" key="1">
    <citation type="journal article" date="2021" name="Nat. Commun.">
        <title>Genetic determinants of endophytism in the Arabidopsis root mycobiome.</title>
        <authorList>
            <person name="Mesny F."/>
            <person name="Miyauchi S."/>
            <person name="Thiergart T."/>
            <person name="Pickel B."/>
            <person name="Atanasova L."/>
            <person name="Karlsson M."/>
            <person name="Huettel B."/>
            <person name="Barry K.W."/>
            <person name="Haridas S."/>
            <person name="Chen C."/>
            <person name="Bauer D."/>
            <person name="Andreopoulos W."/>
            <person name="Pangilinan J."/>
            <person name="LaButti K."/>
            <person name="Riley R."/>
            <person name="Lipzen A."/>
            <person name="Clum A."/>
            <person name="Drula E."/>
            <person name="Henrissat B."/>
            <person name="Kohler A."/>
            <person name="Grigoriev I.V."/>
            <person name="Martin F.M."/>
            <person name="Hacquard S."/>
        </authorList>
    </citation>
    <scope>NUCLEOTIDE SEQUENCE</scope>
    <source>
        <strain evidence="2">MPI-CAGE-AT-0023</strain>
    </source>
</reference>
<comment type="caution">
    <text evidence="2">The sequence shown here is derived from an EMBL/GenBank/DDBJ whole genome shotgun (WGS) entry which is preliminary data.</text>
</comment>
<dbReference type="GeneID" id="70230545"/>
<evidence type="ECO:0000313" key="3">
    <source>
        <dbReference type="Proteomes" id="UP000720189"/>
    </source>
</evidence>
<evidence type="ECO:0000313" key="2">
    <source>
        <dbReference type="EMBL" id="KAH7270729.1"/>
    </source>
</evidence>
<keyword evidence="3" id="KW-1185">Reference proteome</keyword>
<dbReference type="EMBL" id="JAGMUX010000001">
    <property type="protein sequence ID" value="KAH7270729.1"/>
    <property type="molecule type" value="Genomic_DNA"/>
</dbReference>
<dbReference type="RefSeq" id="XP_046057497.1">
    <property type="nucleotide sequence ID" value="XM_046200591.1"/>
</dbReference>
<protein>
    <submittedName>
        <fullName evidence="2">Uncharacterized protein</fullName>
    </submittedName>
</protein>
<dbReference type="AlphaFoldDB" id="A0A9P9R9M2"/>
<proteinExistence type="predicted"/>
<sequence length="132" mass="15633">MPRLNSRQKRQARFAAAQGRLTSEELETQKQQNMEVTQRPLAHSTLYLLKLSKKWFVEFLEDQVREDIELQRMYIAALNRMVGKPDHAIQGLFFHRGVQNRKQQFNFCIYQEGHPAEYREAYGICAHISLHE</sequence>
<organism evidence="2 3">
    <name type="scientific">Fusarium redolens</name>
    <dbReference type="NCBI Taxonomy" id="48865"/>
    <lineage>
        <taxon>Eukaryota</taxon>
        <taxon>Fungi</taxon>
        <taxon>Dikarya</taxon>
        <taxon>Ascomycota</taxon>
        <taxon>Pezizomycotina</taxon>
        <taxon>Sordariomycetes</taxon>
        <taxon>Hypocreomycetidae</taxon>
        <taxon>Hypocreales</taxon>
        <taxon>Nectriaceae</taxon>
        <taxon>Fusarium</taxon>
        <taxon>Fusarium redolens species complex</taxon>
    </lineage>
</organism>
<gene>
    <name evidence="2" type="ORF">BKA55DRAFT_701222</name>
</gene>
<feature type="region of interest" description="Disordered" evidence="1">
    <location>
        <begin position="1"/>
        <end position="36"/>
    </location>
</feature>
<dbReference type="Proteomes" id="UP000720189">
    <property type="component" value="Unassembled WGS sequence"/>
</dbReference>
<feature type="compositionally biased region" description="Basic residues" evidence="1">
    <location>
        <begin position="1"/>
        <end position="12"/>
    </location>
</feature>
<accession>A0A9P9R9M2</accession>
<evidence type="ECO:0000256" key="1">
    <source>
        <dbReference type="SAM" id="MobiDB-lite"/>
    </source>
</evidence>